<dbReference type="PANTHER" id="PTHR42089:SF1">
    <property type="entry name" value="YALI0F09427P"/>
    <property type="match status" value="1"/>
</dbReference>
<feature type="compositionally biased region" description="Basic and acidic residues" evidence="1">
    <location>
        <begin position="87"/>
        <end position="97"/>
    </location>
</feature>
<gene>
    <name evidence="4" type="ORF">D6C90_09374</name>
    <name evidence="3" type="ORF">D6C91_09652</name>
    <name evidence="2" type="ORF">D6D15_07624</name>
</gene>
<organism evidence="3 6">
    <name type="scientific">Aureobasidium pullulans</name>
    <name type="common">Black yeast</name>
    <name type="synonym">Pullularia pullulans</name>
    <dbReference type="NCBI Taxonomy" id="5580"/>
    <lineage>
        <taxon>Eukaryota</taxon>
        <taxon>Fungi</taxon>
        <taxon>Dikarya</taxon>
        <taxon>Ascomycota</taxon>
        <taxon>Pezizomycotina</taxon>
        <taxon>Dothideomycetes</taxon>
        <taxon>Dothideomycetidae</taxon>
        <taxon>Dothideales</taxon>
        <taxon>Saccotheciaceae</taxon>
        <taxon>Aureobasidium</taxon>
    </lineage>
</organism>
<comment type="caution">
    <text evidence="3">The sequence shown here is derived from an EMBL/GenBank/DDBJ whole genome shotgun (WGS) entry which is preliminary data.</text>
</comment>
<feature type="region of interest" description="Disordered" evidence="1">
    <location>
        <begin position="59"/>
        <end position="154"/>
    </location>
</feature>
<evidence type="ECO:0000313" key="2">
    <source>
        <dbReference type="EMBL" id="THW86101.1"/>
    </source>
</evidence>
<evidence type="ECO:0000313" key="7">
    <source>
        <dbReference type="Proteomes" id="UP000310121"/>
    </source>
</evidence>
<dbReference type="EMBL" id="QZAR01000160">
    <property type="protein sequence ID" value="THW86101.1"/>
    <property type="molecule type" value="Genomic_DNA"/>
</dbReference>
<dbReference type="Proteomes" id="UP000310121">
    <property type="component" value="Unassembled WGS sequence"/>
</dbReference>
<feature type="compositionally biased region" description="Polar residues" evidence="1">
    <location>
        <begin position="144"/>
        <end position="154"/>
    </location>
</feature>
<dbReference type="EMBL" id="QZBM01000836">
    <property type="protein sequence ID" value="THZ10638.1"/>
    <property type="molecule type" value="Genomic_DNA"/>
</dbReference>
<reference evidence="5 6" key="1">
    <citation type="submission" date="2018-10" db="EMBL/GenBank/DDBJ databases">
        <title>Fifty Aureobasidium pullulans genomes reveal a recombining polyextremotolerant generalist.</title>
        <authorList>
            <person name="Gostincar C."/>
            <person name="Turk M."/>
            <person name="Zajc J."/>
            <person name="Gunde-Cimerman N."/>
        </authorList>
    </citation>
    <scope>NUCLEOTIDE SEQUENCE [LARGE SCALE GENOMIC DNA]</scope>
    <source>
        <strain evidence="2 5">EXF-10507</strain>
        <strain evidence="4 7">EXF-3844</strain>
        <strain evidence="3 6">EXF-3863</strain>
    </source>
</reference>
<evidence type="ECO:0000313" key="4">
    <source>
        <dbReference type="EMBL" id="THZ22924.1"/>
    </source>
</evidence>
<protein>
    <submittedName>
        <fullName evidence="3">Uncharacterized protein</fullName>
    </submittedName>
</protein>
<evidence type="ECO:0000256" key="1">
    <source>
        <dbReference type="SAM" id="MobiDB-lite"/>
    </source>
</evidence>
<proteinExistence type="predicted"/>
<evidence type="ECO:0000313" key="5">
    <source>
        <dbReference type="Proteomes" id="UP000304928"/>
    </source>
</evidence>
<accession>A0A4S9SI15</accession>
<name>A0A4S9SI15_AURPU</name>
<feature type="compositionally biased region" description="Low complexity" evidence="1">
    <location>
        <begin position="132"/>
        <end position="143"/>
    </location>
</feature>
<dbReference type="EMBL" id="QZBN01001497">
    <property type="protein sequence ID" value="THZ22924.1"/>
    <property type="molecule type" value="Genomic_DNA"/>
</dbReference>
<sequence>MTFRFASKVVSPEHGPAKEAHADGWLFLVKARPLEVGPIHDLQLCGAAISVPVKTQEGCATQAHRDTRQQGGSWHPNGSDPKPPLDPVRESSSDKHGYHQPQTEPQRHTHPPPQAPSTSRRHDSTSCPRNVSLSLDPDDSTTSAPNQRAPTTENALLAQVPLTVSPFVTLPKAPTLPHNYASIPSTLPPSILNTDSDDPSAPPTYVTSGTGFRAHPSTIITQNKALRDQLDTAASDSRKKIHDWRQAIDERELAEKRRKAPGWLDSDAKILRPATTVPPPDTKPGASLLDADEQNTDALRPQESANDMGSQMDRAFG</sequence>
<dbReference type="AlphaFoldDB" id="A0A4S9SI15"/>
<feature type="region of interest" description="Disordered" evidence="1">
    <location>
        <begin position="255"/>
        <end position="317"/>
    </location>
</feature>
<evidence type="ECO:0000313" key="3">
    <source>
        <dbReference type="EMBL" id="THZ10638.1"/>
    </source>
</evidence>
<dbReference type="Proteomes" id="UP000304928">
    <property type="component" value="Unassembled WGS sequence"/>
</dbReference>
<dbReference type="Proteomes" id="UP000308005">
    <property type="component" value="Unassembled WGS sequence"/>
</dbReference>
<dbReference type="PANTHER" id="PTHR42089">
    <property type="entry name" value="YALI0F09427P"/>
    <property type="match status" value="1"/>
</dbReference>
<evidence type="ECO:0000313" key="6">
    <source>
        <dbReference type="Proteomes" id="UP000308005"/>
    </source>
</evidence>